<reference evidence="2 3" key="1">
    <citation type="submission" date="2018-09" db="EMBL/GenBank/DDBJ databases">
        <title>The draft genome of Acinetobacter spp. strains.</title>
        <authorList>
            <person name="Qin J."/>
            <person name="Feng Y."/>
            <person name="Zong Z."/>
        </authorList>
    </citation>
    <scope>NUCLEOTIDE SEQUENCE [LARGE SCALE GENOMIC DNA]</scope>
    <source>
        <strain evidence="2 3">WCHAc060012</strain>
    </source>
</reference>
<proteinExistence type="predicted"/>
<feature type="transmembrane region" description="Helical" evidence="1">
    <location>
        <begin position="77"/>
        <end position="95"/>
    </location>
</feature>
<feature type="transmembrane region" description="Helical" evidence="1">
    <location>
        <begin position="30"/>
        <end position="50"/>
    </location>
</feature>
<keyword evidence="3" id="KW-1185">Reference proteome</keyword>
<dbReference type="RefSeq" id="WP_120403868.1">
    <property type="nucleotide sequence ID" value="NZ_RAXV01000061.1"/>
</dbReference>
<evidence type="ECO:0000256" key="1">
    <source>
        <dbReference type="SAM" id="Phobius"/>
    </source>
</evidence>
<accession>A0A3A8E1Q7</accession>
<keyword evidence="1" id="KW-0472">Membrane</keyword>
<name>A0A3A8E1Q7_9GAMM</name>
<keyword evidence="1" id="KW-0812">Transmembrane</keyword>
<protein>
    <submittedName>
        <fullName evidence="2">Uncharacterized protein</fullName>
    </submittedName>
</protein>
<gene>
    <name evidence="2" type="ORF">D7V32_16450</name>
</gene>
<organism evidence="2 3">
    <name type="scientific">Acinetobacter tianfuensis</name>
    <dbReference type="NCBI Taxonomy" id="2419603"/>
    <lineage>
        <taxon>Bacteria</taxon>
        <taxon>Pseudomonadati</taxon>
        <taxon>Pseudomonadota</taxon>
        <taxon>Gammaproteobacteria</taxon>
        <taxon>Moraxellales</taxon>
        <taxon>Moraxellaceae</taxon>
        <taxon>Acinetobacter</taxon>
    </lineage>
</organism>
<evidence type="ECO:0000313" key="3">
    <source>
        <dbReference type="Proteomes" id="UP000282388"/>
    </source>
</evidence>
<sequence length="103" mass="10782">MTYNNVDVIPTTEVVEKNGKVSLRTRMSNLYLKLGAATAVAVVGSSAQAAEGDLTISFTFIDTIKAALQSAFEGLQSVYGVAILIVLAIVVFGLMKGGTRKVG</sequence>
<comment type="caution">
    <text evidence="2">The sequence shown here is derived from an EMBL/GenBank/DDBJ whole genome shotgun (WGS) entry which is preliminary data.</text>
</comment>
<keyword evidence="1" id="KW-1133">Transmembrane helix</keyword>
<dbReference type="Proteomes" id="UP000282388">
    <property type="component" value="Unassembled WGS sequence"/>
</dbReference>
<dbReference type="AlphaFoldDB" id="A0A3A8E1Q7"/>
<evidence type="ECO:0000313" key="2">
    <source>
        <dbReference type="EMBL" id="RKG29112.1"/>
    </source>
</evidence>
<dbReference type="EMBL" id="RAXV01000061">
    <property type="protein sequence ID" value="RKG29112.1"/>
    <property type="molecule type" value="Genomic_DNA"/>
</dbReference>